<dbReference type="PROSITE" id="PS50110">
    <property type="entry name" value="RESPONSE_REGULATORY"/>
    <property type="match status" value="1"/>
</dbReference>
<proteinExistence type="predicted"/>
<sequence>MTHEVWIIDDERSIRDSLQQTLDIEGYLARAFASAPEALDALTNTFEGVIISDINMPKMNGLAFLKHALQIDAELSVVMLTGHGDISTAVSAMRDGAYDFLEKPFSTDHLLDVIRRGIDKRQLVLENRELKRELETHSAPGPRILGNSEQIKQLRRSLFHLKNLDCDLLMQGERGTGKELAARFMHDQGTRQDEPFVAVKCRQVPEALLELELFGPEQTGFSTHPFYKNSKLAAAGTGTLFLDGIEALPRHVQARLANIMTSDNTSPRPRIMASTRVDLTNSVQQGMFDLDLYTILSAVSVPFSPLRERGEDVITLCQNFFRTTASRFGIAPPSLKDEHKASLTQHQWQGNITELRNFAERWVLMGEQQAMLSDVSLQEKEHDTLVERIQKVERAILSDALNRHSGRLKEIQSELGLARKTLYEKLKKYGLDKENFKA</sequence>
<dbReference type="SUPFAM" id="SSF52540">
    <property type="entry name" value="P-loop containing nucleoside triphosphate hydrolases"/>
    <property type="match status" value="1"/>
</dbReference>
<dbReference type="InterPro" id="IPR002197">
    <property type="entry name" value="HTH_Fis"/>
</dbReference>
<evidence type="ECO:0000259" key="9">
    <source>
        <dbReference type="PROSITE" id="PS50110"/>
    </source>
</evidence>
<evidence type="ECO:0000256" key="6">
    <source>
        <dbReference type="ARBA" id="ARBA00023163"/>
    </source>
</evidence>
<dbReference type="InterPro" id="IPR027417">
    <property type="entry name" value="P-loop_NTPase"/>
</dbReference>
<dbReference type="GeneID" id="35873845"/>
<dbReference type="PRINTS" id="PR01590">
    <property type="entry name" value="HTHFIS"/>
</dbReference>
<keyword evidence="2" id="KW-0547">Nucleotide-binding</keyword>
<evidence type="ECO:0000256" key="3">
    <source>
        <dbReference type="ARBA" id="ARBA00022840"/>
    </source>
</evidence>
<dbReference type="Proteomes" id="UP000182692">
    <property type="component" value="Unassembled WGS sequence"/>
</dbReference>
<dbReference type="InterPro" id="IPR002078">
    <property type="entry name" value="Sigma_54_int"/>
</dbReference>
<dbReference type="InterPro" id="IPR058031">
    <property type="entry name" value="AAA_lid_NorR"/>
</dbReference>
<dbReference type="FunFam" id="3.40.50.2300:FF:000018">
    <property type="entry name" value="DNA-binding transcriptional regulator NtrC"/>
    <property type="match status" value="1"/>
</dbReference>
<keyword evidence="5" id="KW-0805">Transcription regulation</keyword>
<dbReference type="STRING" id="1121869.SAMN03084138_03919"/>
<evidence type="ECO:0000256" key="1">
    <source>
        <dbReference type="ARBA" id="ARBA00022553"/>
    </source>
</evidence>
<dbReference type="PROSITE" id="PS50045">
    <property type="entry name" value="SIGMA54_INTERACT_4"/>
    <property type="match status" value="1"/>
</dbReference>
<dbReference type="OrthoDB" id="9804019at2"/>
<dbReference type="Pfam" id="PF25601">
    <property type="entry name" value="AAA_lid_14"/>
    <property type="match status" value="1"/>
</dbReference>
<evidence type="ECO:0000256" key="2">
    <source>
        <dbReference type="ARBA" id="ARBA00022741"/>
    </source>
</evidence>
<dbReference type="InterPro" id="IPR009057">
    <property type="entry name" value="Homeodomain-like_sf"/>
</dbReference>
<keyword evidence="6" id="KW-0804">Transcription</keyword>
<dbReference type="Gene3D" id="3.40.50.2300">
    <property type="match status" value="1"/>
</dbReference>
<feature type="domain" description="Response regulatory" evidence="9">
    <location>
        <begin position="4"/>
        <end position="118"/>
    </location>
</feature>
<evidence type="ECO:0000313" key="11">
    <source>
        <dbReference type="Proteomes" id="UP000182692"/>
    </source>
</evidence>
<dbReference type="InterPro" id="IPR001789">
    <property type="entry name" value="Sig_transdc_resp-reg_receiver"/>
</dbReference>
<protein>
    <submittedName>
        <fullName evidence="10">Two-component system, NtrC family, C4-dicarboxylate transport response regulator DctD</fullName>
    </submittedName>
</protein>
<dbReference type="PANTHER" id="PTHR32071:SF57">
    <property type="entry name" value="C4-DICARBOXYLATE TRANSPORT TRANSCRIPTIONAL REGULATORY PROTEIN DCTD"/>
    <property type="match status" value="1"/>
</dbReference>
<dbReference type="SMART" id="SM00448">
    <property type="entry name" value="REC"/>
    <property type="match status" value="1"/>
</dbReference>
<dbReference type="Gene3D" id="1.10.8.60">
    <property type="match status" value="1"/>
</dbReference>
<dbReference type="GO" id="GO:0000160">
    <property type="term" value="P:phosphorelay signal transduction system"/>
    <property type="evidence" value="ECO:0007669"/>
    <property type="project" value="UniProtKB-KW"/>
</dbReference>
<dbReference type="EMBL" id="FOWR01000037">
    <property type="protein sequence ID" value="SFQ05726.1"/>
    <property type="molecule type" value="Genomic_DNA"/>
</dbReference>
<dbReference type="SUPFAM" id="SSF52172">
    <property type="entry name" value="CheY-like"/>
    <property type="match status" value="1"/>
</dbReference>
<accession>A0A1I5VFF4</accession>
<keyword evidence="1 7" id="KW-0597">Phosphoprotein</keyword>
<dbReference type="SUPFAM" id="SSF46689">
    <property type="entry name" value="Homeodomain-like"/>
    <property type="match status" value="1"/>
</dbReference>
<dbReference type="GO" id="GO:0043565">
    <property type="term" value="F:sequence-specific DNA binding"/>
    <property type="evidence" value="ECO:0007669"/>
    <property type="project" value="InterPro"/>
</dbReference>
<dbReference type="CDD" id="cd00009">
    <property type="entry name" value="AAA"/>
    <property type="match status" value="1"/>
</dbReference>
<dbReference type="Pfam" id="PF00158">
    <property type="entry name" value="Sigma54_activat"/>
    <property type="match status" value="1"/>
</dbReference>
<dbReference type="GO" id="GO:0005524">
    <property type="term" value="F:ATP binding"/>
    <property type="evidence" value="ECO:0007669"/>
    <property type="project" value="UniProtKB-KW"/>
</dbReference>
<gene>
    <name evidence="10" type="ORF">SAMN03084138_03919</name>
</gene>
<dbReference type="InterPro" id="IPR011006">
    <property type="entry name" value="CheY-like_superfamily"/>
</dbReference>
<keyword evidence="3" id="KW-0067">ATP-binding</keyword>
<evidence type="ECO:0000256" key="7">
    <source>
        <dbReference type="PROSITE-ProRule" id="PRU00169"/>
    </source>
</evidence>
<dbReference type="AlphaFoldDB" id="A0A1I5VFF4"/>
<organism evidence="10 11">
    <name type="scientific">Enterovibrio norvegicus DSM 15893</name>
    <dbReference type="NCBI Taxonomy" id="1121869"/>
    <lineage>
        <taxon>Bacteria</taxon>
        <taxon>Pseudomonadati</taxon>
        <taxon>Pseudomonadota</taxon>
        <taxon>Gammaproteobacteria</taxon>
        <taxon>Vibrionales</taxon>
        <taxon>Vibrionaceae</taxon>
        <taxon>Enterovibrio</taxon>
    </lineage>
</organism>
<dbReference type="Pfam" id="PF00072">
    <property type="entry name" value="Response_reg"/>
    <property type="match status" value="1"/>
</dbReference>
<evidence type="ECO:0000259" key="8">
    <source>
        <dbReference type="PROSITE" id="PS50045"/>
    </source>
</evidence>
<dbReference type="Gene3D" id="3.40.50.300">
    <property type="entry name" value="P-loop containing nucleotide triphosphate hydrolases"/>
    <property type="match status" value="1"/>
</dbReference>
<dbReference type="CDD" id="cd17549">
    <property type="entry name" value="REC_DctD-like"/>
    <property type="match status" value="1"/>
</dbReference>
<evidence type="ECO:0000313" key="10">
    <source>
        <dbReference type="EMBL" id="SFQ05726.1"/>
    </source>
</evidence>
<dbReference type="Gene3D" id="1.10.10.60">
    <property type="entry name" value="Homeodomain-like"/>
    <property type="match status" value="1"/>
</dbReference>
<dbReference type="GO" id="GO:0006355">
    <property type="term" value="P:regulation of DNA-templated transcription"/>
    <property type="evidence" value="ECO:0007669"/>
    <property type="project" value="InterPro"/>
</dbReference>
<dbReference type="Pfam" id="PF02954">
    <property type="entry name" value="HTH_8"/>
    <property type="match status" value="1"/>
</dbReference>
<feature type="modified residue" description="4-aspartylphosphate" evidence="7">
    <location>
        <position position="53"/>
    </location>
</feature>
<reference evidence="10 11" key="1">
    <citation type="submission" date="2016-10" db="EMBL/GenBank/DDBJ databases">
        <authorList>
            <person name="de Groot N.N."/>
        </authorList>
    </citation>
    <scope>NUCLEOTIDE SEQUENCE [LARGE SCALE GENOMIC DNA]</scope>
    <source>
        <strain evidence="10 11">DSM 15893</strain>
    </source>
</reference>
<feature type="domain" description="Sigma-54 factor interaction" evidence="8">
    <location>
        <begin position="144"/>
        <end position="364"/>
    </location>
</feature>
<keyword evidence="4" id="KW-0902">Two-component regulatory system</keyword>
<dbReference type="PANTHER" id="PTHR32071">
    <property type="entry name" value="TRANSCRIPTIONAL REGULATORY PROTEIN"/>
    <property type="match status" value="1"/>
</dbReference>
<dbReference type="RefSeq" id="WP_074928285.1">
    <property type="nucleotide sequence ID" value="NZ_FOWR01000037.1"/>
</dbReference>
<evidence type="ECO:0000256" key="4">
    <source>
        <dbReference type="ARBA" id="ARBA00023012"/>
    </source>
</evidence>
<name>A0A1I5VFF4_9GAMM</name>
<evidence type="ECO:0000256" key="5">
    <source>
        <dbReference type="ARBA" id="ARBA00023015"/>
    </source>
</evidence>